<feature type="signal peptide" evidence="2">
    <location>
        <begin position="1"/>
        <end position="23"/>
    </location>
</feature>
<dbReference type="AlphaFoldDB" id="A0A239PNS1"/>
<gene>
    <name evidence="3" type="ORF">SAMN06297382_0967</name>
</gene>
<evidence type="ECO:0000313" key="4">
    <source>
        <dbReference type="Proteomes" id="UP000198346"/>
    </source>
</evidence>
<organism evidence="3 4">
    <name type="scientific">Amphiplicatus metriothermophilus</name>
    <dbReference type="NCBI Taxonomy" id="1519374"/>
    <lineage>
        <taxon>Bacteria</taxon>
        <taxon>Pseudomonadati</taxon>
        <taxon>Pseudomonadota</taxon>
        <taxon>Alphaproteobacteria</taxon>
        <taxon>Parvularculales</taxon>
        <taxon>Parvularculaceae</taxon>
        <taxon>Amphiplicatus</taxon>
    </lineage>
</organism>
<protein>
    <submittedName>
        <fullName evidence="3">Uncharacterized protein</fullName>
    </submittedName>
</protein>
<dbReference type="InterPro" id="IPR006311">
    <property type="entry name" value="TAT_signal"/>
</dbReference>
<feature type="region of interest" description="Disordered" evidence="1">
    <location>
        <begin position="122"/>
        <end position="150"/>
    </location>
</feature>
<dbReference type="RefSeq" id="WP_089411490.1">
    <property type="nucleotide sequence ID" value="NZ_FZQA01000002.1"/>
</dbReference>
<evidence type="ECO:0000256" key="2">
    <source>
        <dbReference type="SAM" id="SignalP"/>
    </source>
</evidence>
<sequence>MELTRRLLTGMLAAVLAAAPALACCLQAGAAHAHAAGPATPVHAASHAAPAASHCDEAPEETGGKAADNSPDAGPEKRCPDCDECESASFKKDMAAAKASQKIDGPALATLPVTAAYAAAPRAGARPGLPPPATAPPRPTPVSLKDILRR</sequence>
<feature type="compositionally biased region" description="Low complexity" evidence="1">
    <location>
        <begin position="44"/>
        <end position="53"/>
    </location>
</feature>
<keyword evidence="4" id="KW-1185">Reference proteome</keyword>
<feature type="chain" id="PRO_5012059960" evidence="2">
    <location>
        <begin position="24"/>
        <end position="150"/>
    </location>
</feature>
<proteinExistence type="predicted"/>
<accession>A0A239PNS1</accession>
<dbReference type="PROSITE" id="PS51318">
    <property type="entry name" value="TAT"/>
    <property type="match status" value="1"/>
</dbReference>
<feature type="region of interest" description="Disordered" evidence="1">
    <location>
        <begin position="44"/>
        <end position="82"/>
    </location>
</feature>
<evidence type="ECO:0000313" key="3">
    <source>
        <dbReference type="EMBL" id="SNT71945.1"/>
    </source>
</evidence>
<reference evidence="3 4" key="1">
    <citation type="submission" date="2017-07" db="EMBL/GenBank/DDBJ databases">
        <authorList>
            <person name="Sun Z.S."/>
            <person name="Albrecht U."/>
            <person name="Echele G."/>
            <person name="Lee C.C."/>
        </authorList>
    </citation>
    <scope>NUCLEOTIDE SEQUENCE [LARGE SCALE GENOMIC DNA]</scope>
    <source>
        <strain evidence="3 4">CGMCC 1.12710</strain>
    </source>
</reference>
<keyword evidence="2" id="KW-0732">Signal</keyword>
<dbReference type="EMBL" id="FZQA01000002">
    <property type="protein sequence ID" value="SNT71945.1"/>
    <property type="molecule type" value="Genomic_DNA"/>
</dbReference>
<name>A0A239PNS1_9PROT</name>
<dbReference type="Proteomes" id="UP000198346">
    <property type="component" value="Unassembled WGS sequence"/>
</dbReference>
<feature type="compositionally biased region" description="Pro residues" evidence="1">
    <location>
        <begin position="128"/>
        <end position="140"/>
    </location>
</feature>
<evidence type="ECO:0000256" key="1">
    <source>
        <dbReference type="SAM" id="MobiDB-lite"/>
    </source>
</evidence>